<proteinExistence type="predicted"/>
<protein>
    <submittedName>
        <fullName evidence="3">Uncharacterized protein</fullName>
    </submittedName>
</protein>
<keyword evidence="2" id="KW-0472">Membrane</keyword>
<accession>A0A2C8A9L8</accession>
<evidence type="ECO:0000313" key="3">
    <source>
        <dbReference type="EMBL" id="SCQ75828.1"/>
    </source>
</evidence>
<dbReference type="EMBL" id="LT618793">
    <property type="protein sequence ID" value="SCQ75828.1"/>
    <property type="molecule type" value="Genomic_DNA"/>
</dbReference>
<organism evidence="3 4">
    <name type="scientific">Propionibacterium freudenreichii</name>
    <dbReference type="NCBI Taxonomy" id="1744"/>
    <lineage>
        <taxon>Bacteria</taxon>
        <taxon>Bacillati</taxon>
        <taxon>Actinomycetota</taxon>
        <taxon>Actinomycetes</taxon>
        <taxon>Propionibacteriales</taxon>
        <taxon>Propionibacteriaceae</taxon>
        <taxon>Propionibacterium</taxon>
    </lineage>
</organism>
<evidence type="ECO:0000256" key="2">
    <source>
        <dbReference type="SAM" id="Phobius"/>
    </source>
</evidence>
<reference evidence="3 4" key="1">
    <citation type="submission" date="2016-09" db="EMBL/GenBank/DDBJ databases">
        <authorList>
            <person name="Laine KS P."/>
        </authorList>
    </citation>
    <scope>NUCLEOTIDE SEQUENCE [LARGE SCALE GENOMIC DNA]</scope>
    <source>
        <strain evidence="3">PFRJS-23</strain>
    </source>
</reference>
<feature type="region of interest" description="Disordered" evidence="1">
    <location>
        <begin position="1"/>
        <end position="42"/>
    </location>
</feature>
<feature type="transmembrane region" description="Helical" evidence="2">
    <location>
        <begin position="47"/>
        <end position="68"/>
    </location>
</feature>
<gene>
    <name evidence="3" type="ORF">PFR_JS23_507</name>
</gene>
<name>A0A2C8A9L8_9ACTN</name>
<sequence>MDRDMKTDQGKRGPIRPDLGMMPGMNSSPTGPPFRDGGTRQPGSSGLVVSVTIAFLLLVVVVLCLVAIG</sequence>
<feature type="compositionally biased region" description="Basic and acidic residues" evidence="1">
    <location>
        <begin position="1"/>
        <end position="11"/>
    </location>
</feature>
<dbReference type="Proteomes" id="UP000250080">
    <property type="component" value="Chromosome I"/>
</dbReference>
<dbReference type="AlphaFoldDB" id="A0A2C8A9L8"/>
<evidence type="ECO:0000256" key="1">
    <source>
        <dbReference type="SAM" id="MobiDB-lite"/>
    </source>
</evidence>
<keyword evidence="2" id="KW-0812">Transmembrane</keyword>
<keyword evidence="2" id="KW-1133">Transmembrane helix</keyword>
<evidence type="ECO:0000313" key="4">
    <source>
        <dbReference type="Proteomes" id="UP000250080"/>
    </source>
</evidence>